<proteinExistence type="predicted"/>
<reference evidence="4 5" key="1">
    <citation type="submission" date="2023-10" db="EMBL/GenBank/DDBJ databases">
        <title>Development of a sustainable strategy for remediation of hydrocarbon-contaminated territories based on the waste exchange concept.</title>
        <authorList>
            <person name="Krivoruchko A."/>
        </authorList>
    </citation>
    <scope>NUCLEOTIDE SEQUENCE [LARGE SCALE GENOMIC DNA]</scope>
    <source>
        <strain evidence="4 5">IEGM 1203</strain>
    </source>
</reference>
<dbReference type="InterPro" id="IPR028098">
    <property type="entry name" value="Glyco_trans_4-like_N"/>
</dbReference>
<comment type="caution">
    <text evidence="4">The sequence shown here is derived from an EMBL/GenBank/DDBJ whole genome shotgun (WGS) entry which is preliminary data.</text>
</comment>
<organism evidence="4 5">
    <name type="scientific">Rhodococcus globerulus</name>
    <dbReference type="NCBI Taxonomy" id="33008"/>
    <lineage>
        <taxon>Bacteria</taxon>
        <taxon>Bacillati</taxon>
        <taxon>Actinomycetota</taxon>
        <taxon>Actinomycetes</taxon>
        <taxon>Mycobacteriales</taxon>
        <taxon>Nocardiaceae</taxon>
        <taxon>Rhodococcus</taxon>
    </lineage>
</organism>
<keyword evidence="5" id="KW-1185">Reference proteome</keyword>
<dbReference type="PANTHER" id="PTHR12526">
    <property type="entry name" value="GLYCOSYLTRANSFERASE"/>
    <property type="match status" value="1"/>
</dbReference>
<dbReference type="Pfam" id="PF13692">
    <property type="entry name" value="Glyco_trans_1_4"/>
    <property type="match status" value="1"/>
</dbReference>
<dbReference type="RefSeq" id="WP_317542163.1">
    <property type="nucleotide sequence ID" value="NZ_JAWLKB010000005.1"/>
</dbReference>
<accession>A0ABU4BUM9</accession>
<name>A0ABU4BUM9_RHOGO</name>
<keyword evidence="2 4" id="KW-0808">Transferase</keyword>
<dbReference type="Gene3D" id="3.40.50.2000">
    <property type="entry name" value="Glycogen Phosphorylase B"/>
    <property type="match status" value="2"/>
</dbReference>
<dbReference type="GO" id="GO:0016757">
    <property type="term" value="F:glycosyltransferase activity"/>
    <property type="evidence" value="ECO:0007669"/>
    <property type="project" value="UniProtKB-KW"/>
</dbReference>
<dbReference type="EMBL" id="JAWLKB010000005">
    <property type="protein sequence ID" value="MDV6267885.1"/>
    <property type="molecule type" value="Genomic_DNA"/>
</dbReference>
<dbReference type="EC" id="2.4.-.-" evidence="4"/>
<sequence length="387" mass="41478">MINVGASAHRALVAHPGAELYGSDRIVLESVTALTTRGWDVTVALASSGPLVPLLEESGADTVAMPLPVLRKSKMSVRGLLSLAVETARTTPSIVRTLRRCSPDVVYISTVTIPWVAVVAKLLGYPVICHVHEAEDTASKTIRMGLGAQLLLSQRVIANSNACRELIVRDIPILERRMRVIYNGVAGPRTEPAPPRDSLTGPIRLLLVGRIAPRKGTDIAVEALGILVRRGLDVTLDLAGGVFADYEWFEDDLRRIAASAGVSDRIRRLGVIAQVWETLESADIALVPSRAEPFGNVAVEAQLAARPVVASAVQGLIEIIDDGRNGRLVEPGDAVALADSIQAAIDGWDVAREQAIGARIEALSRFSPERYRTDIADAFTSTTESSR</sequence>
<evidence type="ECO:0000313" key="4">
    <source>
        <dbReference type="EMBL" id="MDV6267885.1"/>
    </source>
</evidence>
<dbReference type="CDD" id="cd03801">
    <property type="entry name" value="GT4_PimA-like"/>
    <property type="match status" value="1"/>
</dbReference>
<dbReference type="Proteomes" id="UP001185927">
    <property type="component" value="Unassembled WGS sequence"/>
</dbReference>
<feature type="domain" description="Glycosyltransferase subfamily 4-like N-terminal" evidence="3">
    <location>
        <begin position="22"/>
        <end position="185"/>
    </location>
</feature>
<dbReference type="PANTHER" id="PTHR12526:SF510">
    <property type="entry name" value="D-INOSITOL 3-PHOSPHATE GLYCOSYLTRANSFERASE"/>
    <property type="match status" value="1"/>
</dbReference>
<gene>
    <name evidence="4" type="ORF">R3Q16_14835</name>
</gene>
<dbReference type="Pfam" id="PF13439">
    <property type="entry name" value="Glyco_transf_4"/>
    <property type="match status" value="1"/>
</dbReference>
<evidence type="ECO:0000259" key="3">
    <source>
        <dbReference type="Pfam" id="PF13439"/>
    </source>
</evidence>
<protein>
    <submittedName>
        <fullName evidence="4">Glycosyltransferase family 4 protein</fullName>
        <ecNumber evidence="4">2.4.-.-</ecNumber>
    </submittedName>
</protein>
<keyword evidence="1 4" id="KW-0328">Glycosyltransferase</keyword>
<evidence type="ECO:0000256" key="1">
    <source>
        <dbReference type="ARBA" id="ARBA00022676"/>
    </source>
</evidence>
<dbReference type="SUPFAM" id="SSF53756">
    <property type="entry name" value="UDP-Glycosyltransferase/glycogen phosphorylase"/>
    <property type="match status" value="1"/>
</dbReference>
<evidence type="ECO:0000313" key="5">
    <source>
        <dbReference type="Proteomes" id="UP001185927"/>
    </source>
</evidence>
<evidence type="ECO:0000256" key="2">
    <source>
        <dbReference type="ARBA" id="ARBA00022679"/>
    </source>
</evidence>